<dbReference type="Pfam" id="PF12146">
    <property type="entry name" value="Hydrolase_4"/>
    <property type="match status" value="1"/>
</dbReference>
<dbReference type="InterPro" id="IPR051044">
    <property type="entry name" value="MAG_DAG_Lipase"/>
</dbReference>
<dbReference type="AlphaFoldDB" id="D8IA12"/>
<accession>D8IA12</accession>
<keyword evidence="3" id="KW-1185">Reference proteome</keyword>
<dbReference type="EMBL" id="CP002025">
    <property type="protein sequence ID" value="ADK30129.1"/>
    <property type="molecule type" value="Genomic_DNA"/>
</dbReference>
<gene>
    <name evidence="2" type="primary">pldB</name>
    <name evidence="2" type="ordered locus">BP951000_0120</name>
</gene>
<dbReference type="InterPro" id="IPR022742">
    <property type="entry name" value="Hydrolase_4"/>
</dbReference>
<dbReference type="SUPFAM" id="SSF53474">
    <property type="entry name" value="alpha/beta-Hydrolases"/>
    <property type="match status" value="1"/>
</dbReference>
<dbReference type="Proteomes" id="UP000000332">
    <property type="component" value="Chromosome"/>
</dbReference>
<reference evidence="2 3" key="1">
    <citation type="journal article" date="2010" name="PLoS ONE">
        <title>The complete genome sequence of the pathogenic intestinal spirochete Brachyspira pilosicoli and comparison with other Brachyspira genomes.</title>
        <authorList>
            <person name="Wanchanthuek P."/>
            <person name="Bellgard M.I."/>
            <person name="La T."/>
            <person name="Ryan K."/>
            <person name="Moolhuijzen P."/>
            <person name="Chapman B."/>
            <person name="Black M."/>
            <person name="Schibeci D."/>
            <person name="Hunter A."/>
            <person name="Barrero R."/>
            <person name="Phillips N.D."/>
            <person name="Hampson D.J."/>
        </authorList>
    </citation>
    <scope>NUCLEOTIDE SEQUENCE [LARGE SCALE GENOMIC DNA]</scope>
    <source>
        <strain evidence="3">ATCC BAA-1826 / 95/1000</strain>
    </source>
</reference>
<name>D8IA12_BRAP9</name>
<dbReference type="InParanoid" id="D8IA12"/>
<dbReference type="eggNOG" id="COG2267">
    <property type="taxonomic scope" value="Bacteria"/>
</dbReference>
<protein>
    <submittedName>
        <fullName evidence="2">Lysophospholipase</fullName>
    </submittedName>
</protein>
<dbReference type="PANTHER" id="PTHR11614">
    <property type="entry name" value="PHOSPHOLIPASE-RELATED"/>
    <property type="match status" value="1"/>
</dbReference>
<evidence type="ECO:0000313" key="3">
    <source>
        <dbReference type="Proteomes" id="UP000000332"/>
    </source>
</evidence>
<dbReference type="STRING" id="759914.BP951000_0120"/>
<organism evidence="2 3">
    <name type="scientific">Brachyspira pilosicoli (strain ATCC BAA-1826 / 95/1000)</name>
    <dbReference type="NCBI Taxonomy" id="759914"/>
    <lineage>
        <taxon>Bacteria</taxon>
        <taxon>Pseudomonadati</taxon>
        <taxon>Spirochaetota</taxon>
        <taxon>Spirochaetia</taxon>
        <taxon>Brachyspirales</taxon>
        <taxon>Brachyspiraceae</taxon>
        <taxon>Brachyspira</taxon>
    </lineage>
</organism>
<dbReference type="Gene3D" id="3.40.50.1820">
    <property type="entry name" value="alpha/beta hydrolase"/>
    <property type="match status" value="1"/>
</dbReference>
<feature type="domain" description="Serine aminopeptidase S33" evidence="1">
    <location>
        <begin position="33"/>
        <end position="299"/>
    </location>
</feature>
<proteinExistence type="predicted"/>
<dbReference type="FunCoup" id="D8IA12">
    <property type="interactions" value="97"/>
</dbReference>
<dbReference type="InterPro" id="IPR029058">
    <property type="entry name" value="AB_hydrolase_fold"/>
</dbReference>
<sequence>MLFGDIFMKIDNRVLISDDGHRMYTYIFTPDTQPKAIVQIVHGLGEHAGRYKELASKLADNGFLVCADDHRGFGRSTVSKDSIGHIADKNGADLILEDMKHLMVTVKADYPNIPYFMLGHSMGSFLTRGFLIKYHKDLNGAIIMGTKGKPNTIESIGKLIANVQKSIFGGRKRAKLLDKLSVGGYGKKYFPKDKSDLAWLTSDKEEINKVLEDEYFASKPASIETYIQLFNLIDKISDKDNYSNMSKDFPILLISGDKDPVGNMGKGVKWVYEMYKSLGLNDINISLYKDGRHEILNDVQRHDVMNEILDWLNAHI</sequence>
<dbReference type="HOGENOM" id="CLU_026209_1_0_12"/>
<evidence type="ECO:0000313" key="2">
    <source>
        <dbReference type="EMBL" id="ADK30129.1"/>
    </source>
</evidence>
<evidence type="ECO:0000259" key="1">
    <source>
        <dbReference type="Pfam" id="PF12146"/>
    </source>
</evidence>
<dbReference type="KEGG" id="bpo:BP951000_0120"/>